<protein>
    <submittedName>
        <fullName evidence="2">Uncharacterized protein</fullName>
    </submittedName>
</protein>
<organism evidence="2 3">
    <name type="scientific">Rickenella mellea</name>
    <dbReference type="NCBI Taxonomy" id="50990"/>
    <lineage>
        <taxon>Eukaryota</taxon>
        <taxon>Fungi</taxon>
        <taxon>Dikarya</taxon>
        <taxon>Basidiomycota</taxon>
        <taxon>Agaricomycotina</taxon>
        <taxon>Agaricomycetes</taxon>
        <taxon>Hymenochaetales</taxon>
        <taxon>Rickenellaceae</taxon>
        <taxon>Rickenella</taxon>
    </lineage>
</organism>
<feature type="region of interest" description="Disordered" evidence="1">
    <location>
        <begin position="109"/>
        <end position="173"/>
    </location>
</feature>
<dbReference type="OrthoDB" id="3242721at2759"/>
<feature type="compositionally biased region" description="Low complexity" evidence="1">
    <location>
        <begin position="131"/>
        <end position="140"/>
    </location>
</feature>
<dbReference type="VEuPathDB" id="FungiDB:BD410DRAFT_874706"/>
<dbReference type="AlphaFoldDB" id="A0A4Y7QJ70"/>
<feature type="region of interest" description="Disordered" evidence="1">
    <location>
        <begin position="218"/>
        <end position="253"/>
    </location>
</feature>
<keyword evidence="3" id="KW-1185">Reference proteome</keyword>
<evidence type="ECO:0000256" key="1">
    <source>
        <dbReference type="SAM" id="MobiDB-lite"/>
    </source>
</evidence>
<feature type="compositionally biased region" description="Basic and acidic residues" evidence="1">
    <location>
        <begin position="117"/>
        <end position="129"/>
    </location>
</feature>
<sequence>MPNDNVVLVAPRPVRIASLPPSHRSTFRSSRLVSAPTDAFARIRLGDEDEVASDDLTPTPGRKSASPRTSPRQNLPADALEEFLSILRPSLFSPGSNIFRPHARRHGAMSVPTIPYERPHPYRTRERTHSKSSSNSSNTSDDADPQLVPSSPSPTRALHRTTLDATEDDDEDDQVGVIDLEWRAPNILESPISRTHTRNPFQRHPSYEAVFTSVFPTHTSPALLPLPPSPPVSDTLSPGSVPFPSDQDLMETS</sequence>
<name>A0A4Y7QJ70_9AGAM</name>
<dbReference type="Proteomes" id="UP000294933">
    <property type="component" value="Unassembled WGS sequence"/>
</dbReference>
<dbReference type="EMBL" id="ML170159">
    <property type="protein sequence ID" value="TDL27291.1"/>
    <property type="molecule type" value="Genomic_DNA"/>
</dbReference>
<evidence type="ECO:0000313" key="3">
    <source>
        <dbReference type="Proteomes" id="UP000294933"/>
    </source>
</evidence>
<proteinExistence type="predicted"/>
<reference evidence="2 3" key="1">
    <citation type="submission" date="2018-06" db="EMBL/GenBank/DDBJ databases">
        <title>A transcriptomic atlas of mushroom development highlights an independent origin of complex multicellularity.</title>
        <authorList>
            <consortium name="DOE Joint Genome Institute"/>
            <person name="Krizsan K."/>
            <person name="Almasi E."/>
            <person name="Merenyi Z."/>
            <person name="Sahu N."/>
            <person name="Viragh M."/>
            <person name="Koszo T."/>
            <person name="Mondo S."/>
            <person name="Kiss B."/>
            <person name="Balint B."/>
            <person name="Kues U."/>
            <person name="Barry K."/>
            <person name="Hegedus J.C."/>
            <person name="Henrissat B."/>
            <person name="Johnson J."/>
            <person name="Lipzen A."/>
            <person name="Ohm R."/>
            <person name="Nagy I."/>
            <person name="Pangilinan J."/>
            <person name="Yan J."/>
            <person name="Xiong Y."/>
            <person name="Grigoriev I.V."/>
            <person name="Hibbett D.S."/>
            <person name="Nagy L.G."/>
        </authorList>
    </citation>
    <scope>NUCLEOTIDE SEQUENCE [LARGE SCALE GENOMIC DNA]</scope>
    <source>
        <strain evidence="2 3">SZMC22713</strain>
    </source>
</reference>
<feature type="region of interest" description="Disordered" evidence="1">
    <location>
        <begin position="44"/>
        <end position="74"/>
    </location>
</feature>
<evidence type="ECO:0000313" key="2">
    <source>
        <dbReference type="EMBL" id="TDL27291.1"/>
    </source>
</evidence>
<gene>
    <name evidence="2" type="ORF">BD410DRAFT_874706</name>
</gene>
<accession>A0A4Y7QJ70</accession>